<proteinExistence type="predicted"/>
<dbReference type="EMBL" id="CP042344">
    <property type="protein sequence ID" value="QEA14623.1"/>
    <property type="molecule type" value="Genomic_DNA"/>
</dbReference>
<keyword evidence="2 5" id="KW-0479">Metal-binding</keyword>
<dbReference type="AlphaFoldDB" id="A0A5B8RZH0"/>
<dbReference type="GO" id="GO:0009055">
    <property type="term" value="F:electron transfer activity"/>
    <property type="evidence" value="ECO:0007669"/>
    <property type="project" value="InterPro"/>
</dbReference>
<dbReference type="Gene3D" id="1.10.760.10">
    <property type="entry name" value="Cytochrome c-like domain"/>
    <property type="match status" value="2"/>
</dbReference>
<keyword evidence="1 4" id="KW-0349">Heme</keyword>
<feature type="domain" description="Cytochrome c" evidence="6">
    <location>
        <begin position="89"/>
        <end position="179"/>
    </location>
</feature>
<name>A0A5B8RZH0_9BURK</name>
<feature type="binding site" description="axial binding residue" evidence="5">
    <location>
        <position position="52"/>
    </location>
    <ligand>
        <name>heme c</name>
        <dbReference type="ChEBI" id="CHEBI:61717"/>
        <label>1</label>
    </ligand>
    <ligandPart>
        <name>Fe</name>
        <dbReference type="ChEBI" id="CHEBI:18248"/>
    </ligandPart>
</feature>
<sequence>MEQRVLPCTVCHGKQGRATPDGYFPRIAGKPAGYLYNQLRHFRDVERRYPPMAYLLSYLSDDYLAEIARHFSELQLPYGAPAPVTVSRAQLARGEQLVQSGDAARELPACRQCHGAQLTGVAPFVPGLLGLSQDYLSSQLGAWRTGQRHASEPDCMAQVARRMALEDVQAVAAWLAAQKVPAGGQAAAGFTHTLPLACGSLDVRWPPAGRAGGAQ</sequence>
<reference evidence="7 8" key="1">
    <citation type="submission" date="2019-07" db="EMBL/GenBank/DDBJ databases">
        <title>Complete genome sequence of Comamonas sp. NLF 7-7 isolated from livestock.</title>
        <authorList>
            <person name="Kim D.H."/>
            <person name="Kim J.G."/>
        </authorList>
    </citation>
    <scope>NUCLEOTIDE SEQUENCE [LARGE SCALE GENOMIC DNA]</scope>
    <source>
        <strain evidence="7 8">NLF 7-7</strain>
    </source>
</reference>
<evidence type="ECO:0000256" key="1">
    <source>
        <dbReference type="ARBA" id="ARBA00022617"/>
    </source>
</evidence>
<dbReference type="Proteomes" id="UP000321199">
    <property type="component" value="Chromosome"/>
</dbReference>
<evidence type="ECO:0000256" key="4">
    <source>
        <dbReference type="PIRSR" id="PIRSR000005-1"/>
    </source>
</evidence>
<evidence type="ECO:0000256" key="2">
    <source>
        <dbReference type="ARBA" id="ARBA00022723"/>
    </source>
</evidence>
<evidence type="ECO:0000313" key="8">
    <source>
        <dbReference type="Proteomes" id="UP000321199"/>
    </source>
</evidence>
<evidence type="ECO:0000256" key="5">
    <source>
        <dbReference type="PIRSR" id="PIRSR000005-2"/>
    </source>
</evidence>
<dbReference type="PANTHER" id="PTHR33751:SF11">
    <property type="entry name" value="BLL4483 PROTEIN"/>
    <property type="match status" value="1"/>
</dbReference>
<dbReference type="InterPro" id="IPR036909">
    <property type="entry name" value="Cyt_c-like_dom_sf"/>
</dbReference>
<dbReference type="GO" id="GO:0005506">
    <property type="term" value="F:iron ion binding"/>
    <property type="evidence" value="ECO:0007669"/>
    <property type="project" value="InterPro"/>
</dbReference>
<accession>A0A5B8RZH0</accession>
<protein>
    <submittedName>
        <fullName evidence="7">C-type cytochrome</fullName>
    </submittedName>
</protein>
<dbReference type="InterPro" id="IPR050597">
    <property type="entry name" value="Cytochrome_c_Oxidase_Subunit"/>
</dbReference>
<dbReference type="InterPro" id="IPR024167">
    <property type="entry name" value="Cytochrome_c4-like"/>
</dbReference>
<dbReference type="SUPFAM" id="SSF46626">
    <property type="entry name" value="Cytochrome c"/>
    <property type="match status" value="2"/>
</dbReference>
<dbReference type="InterPro" id="IPR009056">
    <property type="entry name" value="Cyt_c-like_dom"/>
</dbReference>
<keyword evidence="3 5" id="KW-0408">Iron</keyword>
<evidence type="ECO:0000313" key="7">
    <source>
        <dbReference type="EMBL" id="QEA14623.1"/>
    </source>
</evidence>
<feature type="binding site" description="axial binding residue" evidence="5">
    <location>
        <position position="12"/>
    </location>
    <ligand>
        <name>heme c</name>
        <dbReference type="ChEBI" id="CHEBI:61717"/>
        <label>1</label>
    </ligand>
    <ligandPart>
        <name>Fe</name>
        <dbReference type="ChEBI" id="CHEBI:18248"/>
    </ligandPart>
</feature>
<gene>
    <name evidence="7" type="ORF">FOZ74_15375</name>
</gene>
<dbReference type="GO" id="GO:0042597">
    <property type="term" value="C:periplasmic space"/>
    <property type="evidence" value="ECO:0007669"/>
    <property type="project" value="InterPro"/>
</dbReference>
<evidence type="ECO:0000259" key="6">
    <source>
        <dbReference type="PROSITE" id="PS51007"/>
    </source>
</evidence>
<feature type="binding site" description="axial binding residue" evidence="5">
    <location>
        <position position="156"/>
    </location>
    <ligand>
        <name>heme c</name>
        <dbReference type="ChEBI" id="CHEBI:61717"/>
        <label>2</label>
    </ligand>
    <ligandPart>
        <name>Fe</name>
        <dbReference type="ChEBI" id="CHEBI:18248"/>
    </ligandPart>
</feature>
<dbReference type="KEGG" id="cof:FOZ74_15375"/>
<feature type="binding site" description="covalent" evidence="4">
    <location>
        <position position="113"/>
    </location>
    <ligand>
        <name>heme c</name>
        <dbReference type="ChEBI" id="CHEBI:61717"/>
        <label>2</label>
    </ligand>
</feature>
<feature type="binding site" description="axial binding residue" evidence="5">
    <location>
        <position position="114"/>
    </location>
    <ligand>
        <name>heme c</name>
        <dbReference type="ChEBI" id="CHEBI:61717"/>
        <label>2</label>
    </ligand>
    <ligandPart>
        <name>Fe</name>
        <dbReference type="ChEBI" id="CHEBI:18248"/>
    </ligandPart>
</feature>
<keyword evidence="8" id="KW-1185">Reference proteome</keyword>
<organism evidence="7 8">
    <name type="scientific">Comamonas flocculans</name>
    <dbReference type="NCBI Taxonomy" id="2597701"/>
    <lineage>
        <taxon>Bacteria</taxon>
        <taxon>Pseudomonadati</taxon>
        <taxon>Pseudomonadota</taxon>
        <taxon>Betaproteobacteria</taxon>
        <taxon>Burkholderiales</taxon>
        <taxon>Comamonadaceae</taxon>
        <taxon>Comamonas</taxon>
    </lineage>
</organism>
<comment type="PTM">
    <text evidence="4">Binds 2 heme c groups covalently per subunit.</text>
</comment>
<dbReference type="OrthoDB" id="9773456at2"/>
<feature type="binding site" description="covalent" evidence="4">
    <location>
        <position position="110"/>
    </location>
    <ligand>
        <name>heme c</name>
        <dbReference type="ChEBI" id="CHEBI:61717"/>
        <label>2</label>
    </ligand>
</feature>
<dbReference type="Pfam" id="PF00034">
    <property type="entry name" value="Cytochrom_C"/>
    <property type="match status" value="1"/>
</dbReference>
<feature type="binding site" description="covalent" evidence="4">
    <location>
        <position position="8"/>
    </location>
    <ligand>
        <name>heme c</name>
        <dbReference type="ChEBI" id="CHEBI:61717"/>
        <label>1</label>
    </ligand>
</feature>
<feature type="binding site" description="covalent" evidence="4">
    <location>
        <position position="11"/>
    </location>
    <ligand>
        <name>heme c</name>
        <dbReference type="ChEBI" id="CHEBI:61717"/>
        <label>1</label>
    </ligand>
</feature>
<dbReference type="GO" id="GO:0020037">
    <property type="term" value="F:heme binding"/>
    <property type="evidence" value="ECO:0007669"/>
    <property type="project" value="InterPro"/>
</dbReference>
<dbReference type="PIRSF" id="PIRSF000005">
    <property type="entry name" value="Cytochrome_c4"/>
    <property type="match status" value="1"/>
</dbReference>
<evidence type="ECO:0000256" key="3">
    <source>
        <dbReference type="ARBA" id="ARBA00023004"/>
    </source>
</evidence>
<dbReference type="PANTHER" id="PTHR33751">
    <property type="entry name" value="CBB3-TYPE CYTOCHROME C OXIDASE SUBUNIT FIXP"/>
    <property type="match status" value="1"/>
</dbReference>
<dbReference type="PROSITE" id="PS51007">
    <property type="entry name" value="CYTC"/>
    <property type="match status" value="1"/>
</dbReference>